<gene>
    <name evidence="1" type="ORF">BTMF_LOCUS40</name>
</gene>
<sequence>MWEIYGKEIPDIQVKRIEKLELLDEKILLSQLLEHYCFVIASKNAHAFDFEWKK</sequence>
<keyword evidence="2" id="KW-1185">Reference proteome</keyword>
<proteinExistence type="predicted"/>
<dbReference type="WBParaSite" id="BTMF_0000063801-mRNA-1">
    <property type="protein sequence ID" value="BTMF_0000063801-mRNA-1"/>
    <property type="gene ID" value="BTMF_0000063801"/>
</dbReference>
<dbReference type="Gene3D" id="3.40.50.150">
    <property type="entry name" value="Vaccinia Virus protein VP39"/>
    <property type="match status" value="1"/>
</dbReference>
<reference evidence="1 2" key="2">
    <citation type="submission" date="2018-11" db="EMBL/GenBank/DDBJ databases">
        <authorList>
            <consortium name="Pathogen Informatics"/>
        </authorList>
    </citation>
    <scope>NUCLEOTIDE SEQUENCE [LARGE SCALE GENOMIC DNA]</scope>
</reference>
<evidence type="ECO:0000313" key="2">
    <source>
        <dbReference type="Proteomes" id="UP000280834"/>
    </source>
</evidence>
<dbReference type="AlphaFoldDB" id="A0A0R3Q308"/>
<reference evidence="3" key="1">
    <citation type="submission" date="2017-02" db="UniProtKB">
        <authorList>
            <consortium name="WormBaseParasite"/>
        </authorList>
    </citation>
    <scope>IDENTIFICATION</scope>
</reference>
<dbReference type="InterPro" id="IPR029063">
    <property type="entry name" value="SAM-dependent_MTases_sf"/>
</dbReference>
<accession>A0A0R3Q308</accession>
<dbReference type="Proteomes" id="UP000280834">
    <property type="component" value="Unassembled WGS sequence"/>
</dbReference>
<evidence type="ECO:0000313" key="3">
    <source>
        <dbReference type="WBParaSite" id="BTMF_0000063801-mRNA-1"/>
    </source>
</evidence>
<dbReference type="STRING" id="42155.A0A0R3Q308"/>
<organism evidence="3">
    <name type="scientific">Brugia timori</name>
    <dbReference type="NCBI Taxonomy" id="42155"/>
    <lineage>
        <taxon>Eukaryota</taxon>
        <taxon>Metazoa</taxon>
        <taxon>Ecdysozoa</taxon>
        <taxon>Nematoda</taxon>
        <taxon>Chromadorea</taxon>
        <taxon>Rhabditida</taxon>
        <taxon>Spirurina</taxon>
        <taxon>Spiruromorpha</taxon>
        <taxon>Filarioidea</taxon>
        <taxon>Onchocercidae</taxon>
        <taxon>Brugia</taxon>
    </lineage>
</organism>
<evidence type="ECO:0000313" key="1">
    <source>
        <dbReference type="EMBL" id="VDO06592.1"/>
    </source>
</evidence>
<protein>
    <submittedName>
        <fullName evidence="3">Type II restriction endonuclease</fullName>
    </submittedName>
</protein>
<name>A0A0R3Q308_9BILA</name>
<dbReference type="EMBL" id="UZAG01000006">
    <property type="protein sequence ID" value="VDO06592.1"/>
    <property type="molecule type" value="Genomic_DNA"/>
</dbReference>